<dbReference type="PATRIC" id="fig|512565.3.peg.2062"/>
<dbReference type="EMBL" id="AP012319">
    <property type="protein sequence ID" value="BAL87280.1"/>
    <property type="molecule type" value="Genomic_DNA"/>
</dbReference>
<organism evidence="1 2">
    <name type="scientific">Actinoplanes missouriensis (strain ATCC 14538 / DSM 43046 / CBS 188.64 / JCM 3121 / NBRC 102363 / NCIMB 12654 / NRRL B-3342 / UNCC 431)</name>
    <dbReference type="NCBI Taxonomy" id="512565"/>
    <lineage>
        <taxon>Bacteria</taxon>
        <taxon>Bacillati</taxon>
        <taxon>Actinomycetota</taxon>
        <taxon>Actinomycetes</taxon>
        <taxon>Micromonosporales</taxon>
        <taxon>Micromonosporaceae</taxon>
        <taxon>Actinoplanes</taxon>
    </lineage>
</organism>
<protein>
    <submittedName>
        <fullName evidence="1">Uncharacterized protein</fullName>
    </submittedName>
</protein>
<keyword evidence="2" id="KW-1185">Reference proteome</keyword>
<accession>I0H2P3</accession>
<dbReference type="STRING" id="512565.AMIS_20600"/>
<dbReference type="AlphaFoldDB" id="I0H2P3"/>
<reference evidence="1 2" key="1">
    <citation type="submission" date="2012-02" db="EMBL/GenBank/DDBJ databases">
        <title>Complete genome sequence of Actinoplanes missouriensis 431 (= NBRC 102363).</title>
        <authorList>
            <person name="Ohnishi Y."/>
            <person name="Ishikawa J."/>
            <person name="Sekine M."/>
            <person name="Hosoyama A."/>
            <person name="Harada T."/>
            <person name="Narita H."/>
            <person name="Hata T."/>
            <person name="Konno Y."/>
            <person name="Tutikane K."/>
            <person name="Fujita N."/>
            <person name="Horinouchi S."/>
            <person name="Hayakawa M."/>
        </authorList>
    </citation>
    <scope>NUCLEOTIDE SEQUENCE [LARGE SCALE GENOMIC DNA]</scope>
    <source>
        <strain evidence="2">ATCC 14538 / DSM 43046 / CBS 188.64 / JCM 3121 / NBRC 102363 / NCIMB 12654 / NRRL B-3342 / UNCC 431</strain>
    </source>
</reference>
<proteinExistence type="predicted"/>
<dbReference type="HOGENOM" id="CLU_2598164_0_0_11"/>
<name>I0H2P3_ACTM4</name>
<dbReference type="RefSeq" id="WP_014442175.1">
    <property type="nucleotide sequence ID" value="NC_017093.1"/>
</dbReference>
<evidence type="ECO:0000313" key="1">
    <source>
        <dbReference type="EMBL" id="BAL87280.1"/>
    </source>
</evidence>
<gene>
    <name evidence="1" type="ordered locus">AMIS_20600</name>
</gene>
<dbReference type="KEGG" id="ams:AMIS_20600"/>
<evidence type="ECO:0000313" key="2">
    <source>
        <dbReference type="Proteomes" id="UP000007882"/>
    </source>
</evidence>
<sequence>MSVERIALERLGPVTWDRCWRRGTAEIRLGQAEDGRWVAWHSEKPEARLYGDPRSACELIDGWMLRGEPWTEVAATVEA</sequence>
<dbReference type="Proteomes" id="UP000007882">
    <property type="component" value="Chromosome"/>
</dbReference>